<keyword evidence="2" id="KW-1185">Reference proteome</keyword>
<evidence type="ECO:0000313" key="2">
    <source>
        <dbReference type="Proteomes" id="UP000054217"/>
    </source>
</evidence>
<name>A0A0C3PSJ6_PISTI</name>
<gene>
    <name evidence="1" type="ORF">M404DRAFT_994360</name>
</gene>
<dbReference type="Proteomes" id="UP000054217">
    <property type="component" value="Unassembled WGS sequence"/>
</dbReference>
<sequence>MIHAYVPGFGQAVHRSAITLISRYVVTFSPEVVASLLERPPSSLGSATLRLLPENHALDSQTMIGALVRRCRPRLC</sequence>
<organism evidence="1 2">
    <name type="scientific">Pisolithus tinctorius Marx 270</name>
    <dbReference type="NCBI Taxonomy" id="870435"/>
    <lineage>
        <taxon>Eukaryota</taxon>
        <taxon>Fungi</taxon>
        <taxon>Dikarya</taxon>
        <taxon>Basidiomycota</taxon>
        <taxon>Agaricomycotina</taxon>
        <taxon>Agaricomycetes</taxon>
        <taxon>Agaricomycetidae</taxon>
        <taxon>Boletales</taxon>
        <taxon>Sclerodermatineae</taxon>
        <taxon>Pisolithaceae</taxon>
        <taxon>Pisolithus</taxon>
    </lineage>
</organism>
<reference evidence="1 2" key="1">
    <citation type="submission" date="2014-04" db="EMBL/GenBank/DDBJ databases">
        <authorList>
            <consortium name="DOE Joint Genome Institute"/>
            <person name="Kuo A."/>
            <person name="Kohler A."/>
            <person name="Costa M.D."/>
            <person name="Nagy L.G."/>
            <person name="Floudas D."/>
            <person name="Copeland A."/>
            <person name="Barry K.W."/>
            <person name="Cichocki N."/>
            <person name="Veneault-Fourrey C."/>
            <person name="LaButti K."/>
            <person name="Lindquist E.A."/>
            <person name="Lipzen A."/>
            <person name="Lundell T."/>
            <person name="Morin E."/>
            <person name="Murat C."/>
            <person name="Sun H."/>
            <person name="Tunlid A."/>
            <person name="Henrissat B."/>
            <person name="Grigoriev I.V."/>
            <person name="Hibbett D.S."/>
            <person name="Martin F."/>
            <person name="Nordberg H.P."/>
            <person name="Cantor M.N."/>
            <person name="Hua S.X."/>
        </authorList>
    </citation>
    <scope>NUCLEOTIDE SEQUENCE [LARGE SCALE GENOMIC DNA]</scope>
    <source>
        <strain evidence="1 2">Marx 270</strain>
    </source>
</reference>
<dbReference type="InParanoid" id="A0A0C3PSJ6"/>
<protein>
    <submittedName>
        <fullName evidence="1">Uncharacterized protein</fullName>
    </submittedName>
</protein>
<reference evidence="2" key="2">
    <citation type="submission" date="2015-01" db="EMBL/GenBank/DDBJ databases">
        <title>Evolutionary Origins and Diversification of the Mycorrhizal Mutualists.</title>
        <authorList>
            <consortium name="DOE Joint Genome Institute"/>
            <consortium name="Mycorrhizal Genomics Consortium"/>
            <person name="Kohler A."/>
            <person name="Kuo A."/>
            <person name="Nagy L.G."/>
            <person name="Floudas D."/>
            <person name="Copeland A."/>
            <person name="Barry K.W."/>
            <person name="Cichocki N."/>
            <person name="Veneault-Fourrey C."/>
            <person name="LaButti K."/>
            <person name="Lindquist E.A."/>
            <person name="Lipzen A."/>
            <person name="Lundell T."/>
            <person name="Morin E."/>
            <person name="Murat C."/>
            <person name="Riley R."/>
            <person name="Ohm R."/>
            <person name="Sun H."/>
            <person name="Tunlid A."/>
            <person name="Henrissat B."/>
            <person name="Grigoriev I.V."/>
            <person name="Hibbett D.S."/>
            <person name="Martin F."/>
        </authorList>
    </citation>
    <scope>NUCLEOTIDE SEQUENCE [LARGE SCALE GENOMIC DNA]</scope>
    <source>
        <strain evidence="2">Marx 270</strain>
    </source>
</reference>
<proteinExistence type="predicted"/>
<dbReference type="HOGENOM" id="CLU_2655516_0_0_1"/>
<accession>A0A0C3PSJ6</accession>
<evidence type="ECO:0000313" key="1">
    <source>
        <dbReference type="EMBL" id="KIO11629.1"/>
    </source>
</evidence>
<dbReference type="AlphaFoldDB" id="A0A0C3PSJ6"/>
<dbReference type="EMBL" id="KN831949">
    <property type="protein sequence ID" value="KIO11629.1"/>
    <property type="molecule type" value="Genomic_DNA"/>
</dbReference>